<dbReference type="GO" id="GO:0019441">
    <property type="term" value="P:L-tryptophan catabolic process to kynurenine"/>
    <property type="evidence" value="ECO:0007669"/>
    <property type="project" value="TreeGrafter"/>
</dbReference>
<evidence type="ECO:0000256" key="1">
    <source>
        <dbReference type="ARBA" id="ARBA00022898"/>
    </source>
</evidence>
<dbReference type="InterPro" id="IPR015422">
    <property type="entry name" value="PyrdxlP-dep_Trfase_small"/>
</dbReference>
<dbReference type="HOGENOM" id="CLU_2869076_0_0_1"/>
<keyword evidence="3" id="KW-1185">Reference proteome</keyword>
<dbReference type="GO" id="GO:0043420">
    <property type="term" value="P:anthranilate metabolic process"/>
    <property type="evidence" value="ECO:0007669"/>
    <property type="project" value="TreeGrafter"/>
</dbReference>
<evidence type="ECO:0000313" key="3">
    <source>
        <dbReference type="Proteomes" id="UP000054279"/>
    </source>
</evidence>
<dbReference type="GO" id="GO:0030429">
    <property type="term" value="F:kynureninase activity"/>
    <property type="evidence" value="ECO:0007669"/>
    <property type="project" value="InterPro"/>
</dbReference>
<dbReference type="OrthoDB" id="5978656at2759"/>
<gene>
    <name evidence="2" type="ORF">M422DRAFT_263240</name>
</gene>
<evidence type="ECO:0000313" key="2">
    <source>
        <dbReference type="EMBL" id="KIJ34674.1"/>
    </source>
</evidence>
<dbReference type="GO" id="GO:0009435">
    <property type="term" value="P:NAD+ biosynthetic process"/>
    <property type="evidence" value="ECO:0007669"/>
    <property type="project" value="InterPro"/>
</dbReference>
<dbReference type="GO" id="GO:0030170">
    <property type="term" value="F:pyridoxal phosphate binding"/>
    <property type="evidence" value="ECO:0007669"/>
    <property type="project" value="InterPro"/>
</dbReference>
<dbReference type="Proteomes" id="UP000054279">
    <property type="component" value="Unassembled WGS sequence"/>
</dbReference>
<dbReference type="Gene3D" id="3.90.1150.10">
    <property type="entry name" value="Aspartate Aminotransferase, domain 1"/>
    <property type="match status" value="1"/>
</dbReference>
<dbReference type="EMBL" id="KN837197">
    <property type="protein sequence ID" value="KIJ34674.1"/>
    <property type="molecule type" value="Genomic_DNA"/>
</dbReference>
<dbReference type="Pfam" id="PF22580">
    <property type="entry name" value="KYNU_C"/>
    <property type="match status" value="1"/>
</dbReference>
<sequence length="64" mass="7036">MQKIDEGLKERGVIGDERQPDVIRLAPNPFYNSFRDCKCAAVALKEAFDEINGQGASPSNLSKP</sequence>
<protein>
    <recommendedName>
        <fullName evidence="4">Kynureninase</fullName>
    </recommendedName>
</protein>
<dbReference type="PANTHER" id="PTHR14084:SF0">
    <property type="entry name" value="KYNURENINASE"/>
    <property type="match status" value="1"/>
</dbReference>
<proteinExistence type="predicted"/>
<dbReference type="PANTHER" id="PTHR14084">
    <property type="entry name" value="KYNURENINASE"/>
    <property type="match status" value="1"/>
</dbReference>
<dbReference type="GO" id="GO:0005737">
    <property type="term" value="C:cytoplasm"/>
    <property type="evidence" value="ECO:0007669"/>
    <property type="project" value="InterPro"/>
</dbReference>
<dbReference type="AlphaFoldDB" id="A0A0C9UIH4"/>
<accession>A0A0C9UIH4</accession>
<name>A0A0C9UIH4_SPHS4</name>
<reference evidence="2 3" key="1">
    <citation type="submission" date="2014-06" db="EMBL/GenBank/DDBJ databases">
        <title>Evolutionary Origins and Diversification of the Mycorrhizal Mutualists.</title>
        <authorList>
            <consortium name="DOE Joint Genome Institute"/>
            <consortium name="Mycorrhizal Genomics Consortium"/>
            <person name="Kohler A."/>
            <person name="Kuo A."/>
            <person name="Nagy L.G."/>
            <person name="Floudas D."/>
            <person name="Copeland A."/>
            <person name="Barry K.W."/>
            <person name="Cichocki N."/>
            <person name="Veneault-Fourrey C."/>
            <person name="LaButti K."/>
            <person name="Lindquist E.A."/>
            <person name="Lipzen A."/>
            <person name="Lundell T."/>
            <person name="Morin E."/>
            <person name="Murat C."/>
            <person name="Riley R."/>
            <person name="Ohm R."/>
            <person name="Sun H."/>
            <person name="Tunlid A."/>
            <person name="Henrissat B."/>
            <person name="Grigoriev I.V."/>
            <person name="Hibbett D.S."/>
            <person name="Martin F."/>
        </authorList>
    </citation>
    <scope>NUCLEOTIDE SEQUENCE [LARGE SCALE GENOMIC DNA]</scope>
    <source>
        <strain evidence="2 3">SS14</strain>
    </source>
</reference>
<organism evidence="2 3">
    <name type="scientific">Sphaerobolus stellatus (strain SS14)</name>
    <dbReference type="NCBI Taxonomy" id="990650"/>
    <lineage>
        <taxon>Eukaryota</taxon>
        <taxon>Fungi</taxon>
        <taxon>Dikarya</taxon>
        <taxon>Basidiomycota</taxon>
        <taxon>Agaricomycotina</taxon>
        <taxon>Agaricomycetes</taxon>
        <taxon>Phallomycetidae</taxon>
        <taxon>Geastrales</taxon>
        <taxon>Sphaerobolaceae</taxon>
        <taxon>Sphaerobolus</taxon>
    </lineage>
</organism>
<dbReference type="InterPro" id="IPR010111">
    <property type="entry name" value="Kynureninase"/>
</dbReference>
<keyword evidence="1" id="KW-0663">Pyridoxal phosphate</keyword>
<evidence type="ECO:0008006" key="4">
    <source>
        <dbReference type="Google" id="ProtNLM"/>
    </source>
</evidence>